<proteinExistence type="inferred from homology"/>
<keyword evidence="9" id="KW-0472">Membrane</keyword>
<dbReference type="RefSeq" id="WP_144850618.1">
    <property type="nucleotide sequence ID" value="NZ_VMRJ01000004.1"/>
</dbReference>
<evidence type="ECO:0000313" key="11">
    <source>
        <dbReference type="EMBL" id="TVT39596.1"/>
    </source>
</evidence>
<gene>
    <name evidence="11" type="ORF">FNT36_18310</name>
</gene>
<evidence type="ECO:0000256" key="3">
    <source>
        <dbReference type="ARBA" id="ARBA00022448"/>
    </source>
</evidence>
<evidence type="ECO:0000259" key="10">
    <source>
        <dbReference type="Pfam" id="PF03544"/>
    </source>
</evidence>
<evidence type="ECO:0000256" key="9">
    <source>
        <dbReference type="ARBA" id="ARBA00023136"/>
    </source>
</evidence>
<dbReference type="Proteomes" id="UP000317624">
    <property type="component" value="Unassembled WGS sequence"/>
</dbReference>
<dbReference type="Pfam" id="PF03544">
    <property type="entry name" value="TonB_C"/>
    <property type="match status" value="1"/>
</dbReference>
<dbReference type="SUPFAM" id="SSF74653">
    <property type="entry name" value="TolA/TonB C-terminal domain"/>
    <property type="match status" value="1"/>
</dbReference>
<keyword evidence="4" id="KW-1003">Cell membrane</keyword>
<dbReference type="InterPro" id="IPR051045">
    <property type="entry name" value="TonB-dependent_transducer"/>
</dbReference>
<dbReference type="OrthoDB" id="9810145at2"/>
<comment type="similarity">
    <text evidence="2">Belongs to the TonB family.</text>
</comment>
<evidence type="ECO:0000256" key="8">
    <source>
        <dbReference type="ARBA" id="ARBA00022989"/>
    </source>
</evidence>
<dbReference type="Gene3D" id="3.30.1150.10">
    <property type="match status" value="1"/>
</dbReference>
<dbReference type="InterPro" id="IPR006260">
    <property type="entry name" value="TonB/TolA_C"/>
</dbReference>
<comment type="caution">
    <text evidence="11">The sequence shown here is derived from an EMBL/GenBank/DDBJ whole genome shotgun (WGS) entry which is preliminary data.</text>
</comment>
<dbReference type="GO" id="GO:0098797">
    <property type="term" value="C:plasma membrane protein complex"/>
    <property type="evidence" value="ECO:0007669"/>
    <property type="project" value="TreeGrafter"/>
</dbReference>
<keyword evidence="5" id="KW-0997">Cell inner membrane</keyword>
<protein>
    <submittedName>
        <fullName evidence="11">TonB family protein</fullName>
    </submittedName>
</protein>
<evidence type="ECO:0000256" key="4">
    <source>
        <dbReference type="ARBA" id="ARBA00022475"/>
    </source>
</evidence>
<accession>A0A558BST8</accession>
<feature type="domain" description="TonB C-terminal" evidence="10">
    <location>
        <begin position="27"/>
        <end position="89"/>
    </location>
</feature>
<dbReference type="PANTHER" id="PTHR33446">
    <property type="entry name" value="PROTEIN TONB-RELATED"/>
    <property type="match status" value="1"/>
</dbReference>
<sequence>MPHLPGTAGLYPVVEAVQRRLVVSPRTEEGRVYVRLTVSETGDIQDVRLLKGLNAAVDSAVLKAVHRLPRFEPGRQNRQPVKVSLMVPITVLRKYPRKLYFRKPYVKPLPVDPTVPDLSGLSPG</sequence>
<evidence type="ECO:0000256" key="7">
    <source>
        <dbReference type="ARBA" id="ARBA00022927"/>
    </source>
</evidence>
<evidence type="ECO:0000313" key="12">
    <source>
        <dbReference type="Proteomes" id="UP000317624"/>
    </source>
</evidence>
<keyword evidence="12" id="KW-1185">Reference proteome</keyword>
<dbReference type="GO" id="GO:0015031">
    <property type="term" value="P:protein transport"/>
    <property type="evidence" value="ECO:0007669"/>
    <property type="project" value="UniProtKB-KW"/>
</dbReference>
<reference evidence="11 12" key="1">
    <citation type="submission" date="2019-07" db="EMBL/GenBank/DDBJ databases">
        <title>Hymenobacter sp. straun FUR1 Genome sequencing and assembly.</title>
        <authorList>
            <person name="Chhetri G."/>
        </authorList>
    </citation>
    <scope>NUCLEOTIDE SEQUENCE [LARGE SCALE GENOMIC DNA]</scope>
    <source>
        <strain evidence="11 12">Fur1</strain>
    </source>
</reference>
<keyword evidence="3" id="KW-0813">Transport</keyword>
<evidence type="ECO:0000256" key="5">
    <source>
        <dbReference type="ARBA" id="ARBA00022519"/>
    </source>
</evidence>
<dbReference type="InterPro" id="IPR037682">
    <property type="entry name" value="TonB_C"/>
</dbReference>
<name>A0A558BST8_9BACT</name>
<dbReference type="AlphaFoldDB" id="A0A558BST8"/>
<evidence type="ECO:0000256" key="6">
    <source>
        <dbReference type="ARBA" id="ARBA00022692"/>
    </source>
</evidence>
<dbReference type="PANTHER" id="PTHR33446:SF2">
    <property type="entry name" value="PROTEIN TONB"/>
    <property type="match status" value="1"/>
</dbReference>
<dbReference type="EMBL" id="VMRJ01000004">
    <property type="protein sequence ID" value="TVT39596.1"/>
    <property type="molecule type" value="Genomic_DNA"/>
</dbReference>
<organism evidence="11 12">
    <name type="scientific">Hymenobacter setariae</name>
    <dbReference type="NCBI Taxonomy" id="2594794"/>
    <lineage>
        <taxon>Bacteria</taxon>
        <taxon>Pseudomonadati</taxon>
        <taxon>Bacteroidota</taxon>
        <taxon>Cytophagia</taxon>
        <taxon>Cytophagales</taxon>
        <taxon>Hymenobacteraceae</taxon>
        <taxon>Hymenobacter</taxon>
    </lineage>
</organism>
<evidence type="ECO:0000256" key="2">
    <source>
        <dbReference type="ARBA" id="ARBA00006555"/>
    </source>
</evidence>
<keyword evidence="6" id="KW-0812">Transmembrane</keyword>
<dbReference type="NCBIfam" id="TIGR01352">
    <property type="entry name" value="tonB_Cterm"/>
    <property type="match status" value="1"/>
</dbReference>
<keyword evidence="7" id="KW-0653">Protein transport</keyword>
<dbReference type="GO" id="GO:0031992">
    <property type="term" value="F:energy transducer activity"/>
    <property type="evidence" value="ECO:0007669"/>
    <property type="project" value="TreeGrafter"/>
</dbReference>
<dbReference type="GO" id="GO:0055085">
    <property type="term" value="P:transmembrane transport"/>
    <property type="evidence" value="ECO:0007669"/>
    <property type="project" value="InterPro"/>
</dbReference>
<comment type="subcellular location">
    <subcellularLocation>
        <location evidence="1">Cell inner membrane</location>
        <topology evidence="1">Single-pass membrane protein</topology>
        <orientation evidence="1">Periplasmic side</orientation>
    </subcellularLocation>
</comment>
<keyword evidence="8" id="KW-1133">Transmembrane helix</keyword>
<evidence type="ECO:0000256" key="1">
    <source>
        <dbReference type="ARBA" id="ARBA00004383"/>
    </source>
</evidence>